<proteinExistence type="inferred from homology"/>
<dbReference type="AlphaFoldDB" id="A0A5M9QQN2"/>
<dbReference type="SMART" id="SM00062">
    <property type="entry name" value="PBPb"/>
    <property type="match status" value="1"/>
</dbReference>
<dbReference type="RefSeq" id="WP_150336772.1">
    <property type="nucleotide sequence ID" value="NZ_JAERIX010000058.1"/>
</dbReference>
<evidence type="ECO:0000256" key="2">
    <source>
        <dbReference type="ARBA" id="ARBA00022448"/>
    </source>
</evidence>
<dbReference type="EMBL" id="VXKE01000005">
    <property type="protein sequence ID" value="KAA8710983.1"/>
    <property type="molecule type" value="Genomic_DNA"/>
</dbReference>
<dbReference type="PANTHER" id="PTHR30085:SF6">
    <property type="entry name" value="ABC TRANSPORTER GLUTAMINE-BINDING PROTEIN GLNH"/>
    <property type="match status" value="1"/>
</dbReference>
<evidence type="ECO:0000313" key="5">
    <source>
        <dbReference type="EMBL" id="KAA8710983.1"/>
    </source>
</evidence>
<dbReference type="GO" id="GO:0005576">
    <property type="term" value="C:extracellular region"/>
    <property type="evidence" value="ECO:0007669"/>
    <property type="project" value="TreeGrafter"/>
</dbReference>
<feature type="domain" description="Solute-binding protein family 3/N-terminal" evidence="4">
    <location>
        <begin position="36"/>
        <end position="259"/>
    </location>
</feature>
<gene>
    <name evidence="5" type="ORF">F4V45_01700</name>
</gene>
<dbReference type="SUPFAM" id="SSF53850">
    <property type="entry name" value="Periplasmic binding protein-like II"/>
    <property type="match status" value="1"/>
</dbReference>
<accession>A0A5M9QQN2</accession>
<dbReference type="GO" id="GO:0006865">
    <property type="term" value="P:amino acid transport"/>
    <property type="evidence" value="ECO:0007669"/>
    <property type="project" value="TreeGrafter"/>
</dbReference>
<dbReference type="PROSITE" id="PS51257">
    <property type="entry name" value="PROKAR_LIPOPROTEIN"/>
    <property type="match status" value="1"/>
</dbReference>
<dbReference type="PANTHER" id="PTHR30085">
    <property type="entry name" value="AMINO ACID ABC TRANSPORTER PERMEASE"/>
    <property type="match status" value="1"/>
</dbReference>
<evidence type="ECO:0000256" key="3">
    <source>
        <dbReference type="ARBA" id="ARBA00022729"/>
    </source>
</evidence>
<keyword evidence="2" id="KW-0813">Transport</keyword>
<dbReference type="GO" id="GO:0030288">
    <property type="term" value="C:outer membrane-bounded periplasmic space"/>
    <property type="evidence" value="ECO:0007669"/>
    <property type="project" value="TreeGrafter"/>
</dbReference>
<name>A0A5M9QQN2_9HELI</name>
<keyword evidence="3" id="KW-0732">Signal</keyword>
<dbReference type="Gene3D" id="3.40.190.10">
    <property type="entry name" value="Periplasmic binding protein-like II"/>
    <property type="match status" value="2"/>
</dbReference>
<evidence type="ECO:0000313" key="6">
    <source>
        <dbReference type="Proteomes" id="UP000323707"/>
    </source>
</evidence>
<evidence type="ECO:0000256" key="1">
    <source>
        <dbReference type="ARBA" id="ARBA00010333"/>
    </source>
</evidence>
<dbReference type="Proteomes" id="UP000323707">
    <property type="component" value="Unassembled WGS sequence"/>
</dbReference>
<evidence type="ECO:0000259" key="4">
    <source>
        <dbReference type="SMART" id="SM00062"/>
    </source>
</evidence>
<dbReference type="InterPro" id="IPR051455">
    <property type="entry name" value="Bact_solute-bind_prot3"/>
</dbReference>
<sequence length="262" mass="28955">MQNLWKAVLAVCAGVCLAFGIFGCENSLESIKDRRVLHIGISKATPPFGYVDSSGEFAGLEVLLGRKLAKDLLGDENRVRFSAITDAQGLELLDSLGLDIILSNIYNPRSNAIAFANPFIYTTTSVMGKVNQPQGIQELAGAKILVRSNSVAQAYFQANYPKAILEICADLRECLAVFERDDLSYFAEDNVIITLLVRQNPDFTISVPALGDPYPIKPLVKDTNTSLLTWLNKELSILHKEGFLQQAFDSAVRSYYDEMHSR</sequence>
<comment type="caution">
    <text evidence="5">The sequence shown here is derived from an EMBL/GenBank/DDBJ whole genome shotgun (WGS) entry which is preliminary data.</text>
</comment>
<organism evidence="5 6">
    <name type="scientific">Helicobacter canis</name>
    <dbReference type="NCBI Taxonomy" id="29419"/>
    <lineage>
        <taxon>Bacteria</taxon>
        <taxon>Pseudomonadati</taxon>
        <taxon>Campylobacterota</taxon>
        <taxon>Epsilonproteobacteria</taxon>
        <taxon>Campylobacterales</taxon>
        <taxon>Helicobacteraceae</taxon>
        <taxon>Helicobacter</taxon>
    </lineage>
</organism>
<protein>
    <submittedName>
        <fullName evidence="5">Transporter substrate-binding domain-containing protein</fullName>
    </submittedName>
</protein>
<reference evidence="5 6" key="1">
    <citation type="submission" date="2019-09" db="EMBL/GenBank/DDBJ databases">
        <title>Draft genome sequence of various Type strains from the CCUG.</title>
        <authorList>
            <person name="Pineiro-Iglesias B."/>
            <person name="Tunovic T."/>
            <person name="Unosson C."/>
            <person name="Inganas E."/>
            <person name="Ohlen M."/>
            <person name="Cardew S."/>
            <person name="Jensie-Markopoulos S."/>
            <person name="Salva-Serra F."/>
            <person name="Jaen-Luchoro D."/>
            <person name="Karlsson R."/>
            <person name="Svensson-Stadler L."/>
            <person name="Chun J."/>
            <person name="Moore E."/>
        </authorList>
    </citation>
    <scope>NUCLEOTIDE SEQUENCE [LARGE SCALE GENOMIC DNA]</scope>
    <source>
        <strain evidence="5 6">CCUG 32756T</strain>
    </source>
</reference>
<comment type="similarity">
    <text evidence="1">Belongs to the bacterial solute-binding protein 3 family.</text>
</comment>
<dbReference type="InterPro" id="IPR001638">
    <property type="entry name" value="Solute-binding_3/MltF_N"/>
</dbReference>
<dbReference type="Pfam" id="PF00497">
    <property type="entry name" value="SBP_bac_3"/>
    <property type="match status" value="1"/>
</dbReference>